<evidence type="ECO:0000256" key="8">
    <source>
        <dbReference type="SAM" id="MobiDB-lite"/>
    </source>
</evidence>
<evidence type="ECO:0000259" key="9">
    <source>
        <dbReference type="Pfam" id="PF01385"/>
    </source>
</evidence>
<comment type="similarity">
    <text evidence="1">In the C-terminal section; belongs to the transposase 35 family.</text>
</comment>
<keyword evidence="7" id="KW-0233">DNA recombination</keyword>
<evidence type="ECO:0000259" key="11">
    <source>
        <dbReference type="Pfam" id="PF12323"/>
    </source>
</evidence>
<dbReference type="NCBIfam" id="TIGR01766">
    <property type="entry name" value="IS200/IS605 family accessory protein TnpB-like domain"/>
    <property type="match status" value="1"/>
</dbReference>
<name>A0ABQ3UG81_9CHLR</name>
<evidence type="ECO:0000256" key="5">
    <source>
        <dbReference type="ARBA" id="ARBA00022833"/>
    </source>
</evidence>
<evidence type="ECO:0000313" key="12">
    <source>
        <dbReference type="EMBL" id="GHO51727.1"/>
    </source>
</evidence>
<feature type="domain" description="Transposase putative helix-turn-helix" evidence="11">
    <location>
        <begin position="3"/>
        <end position="47"/>
    </location>
</feature>
<proteinExistence type="inferred from homology"/>
<reference evidence="12 13" key="1">
    <citation type="journal article" date="2021" name="Int. J. Syst. Evol. Microbiol.">
        <title>Reticulibacter mediterranei gen. nov., sp. nov., within the new family Reticulibacteraceae fam. nov., and Ktedonospora formicarum gen. nov., sp. nov., Ktedonobacter robiniae sp. nov., Dictyobacter formicarum sp. nov. and Dictyobacter arantiisoli sp. nov., belonging to the class Ktedonobacteria.</title>
        <authorList>
            <person name="Yabe S."/>
            <person name="Zheng Y."/>
            <person name="Wang C.M."/>
            <person name="Sakai Y."/>
            <person name="Abe K."/>
            <person name="Yokota A."/>
            <person name="Donadio S."/>
            <person name="Cavaletti L."/>
            <person name="Monciardini P."/>
        </authorList>
    </citation>
    <scope>NUCLEOTIDE SEQUENCE [LARGE SCALE GENOMIC DNA]</scope>
    <source>
        <strain evidence="12 13">SOSP1-30</strain>
    </source>
</reference>
<comment type="similarity">
    <text evidence="2">In the N-terminal section; belongs to the transposase 2 family.</text>
</comment>
<keyword evidence="3" id="KW-0815">Transposition</keyword>
<evidence type="ECO:0000256" key="2">
    <source>
        <dbReference type="ARBA" id="ARBA00011044"/>
    </source>
</evidence>
<sequence>MPLKTLKYRLLPTRKQAEALEWTLRRCKELYNAALQERREIYTYTGKGTNYNAQANQLPEIKEIREEYKEIHSQVLQDVLRRVDKAFKDFFRRVKNGETPGYPRFQGNHYDSFCYPQSGFSLEQGKLALSKIGHVKINLHRPIQGWVKTCTIKREGECWYVCFACEVETFKRTPYTDEAVGIDLGVSKLATLSTGDVIENPRPYRKAEKKLAKAQQALSRKKRGSNRRKKAVQRVARLHRKVRSQRNDYLHQWSRRLVNTYETIVFEDIAPSNLSRRAKPKQDEDGKYLPNGANAKSGLNKSIVDAGWSMLITFCQYKAEEAGTVQVVKVDPKYTSQVCSGCGTVRKKTLSERWHSCECGCELDRDHNAAINIKNLWLGRSLQEVKAS</sequence>
<evidence type="ECO:0000256" key="4">
    <source>
        <dbReference type="ARBA" id="ARBA00022723"/>
    </source>
</evidence>
<dbReference type="RefSeq" id="WP_236037858.1">
    <property type="nucleotide sequence ID" value="NZ_BNJG01000001.1"/>
</dbReference>
<feature type="domain" description="Probable transposase IS891/IS1136/IS1341" evidence="9">
    <location>
        <begin position="163"/>
        <end position="276"/>
    </location>
</feature>
<protein>
    <submittedName>
        <fullName evidence="12">Transposase</fullName>
    </submittedName>
</protein>
<evidence type="ECO:0000256" key="3">
    <source>
        <dbReference type="ARBA" id="ARBA00022578"/>
    </source>
</evidence>
<evidence type="ECO:0000256" key="1">
    <source>
        <dbReference type="ARBA" id="ARBA00008761"/>
    </source>
</evidence>
<comment type="caution">
    <text evidence="12">The sequence shown here is derived from an EMBL/GenBank/DDBJ whole genome shotgun (WGS) entry which is preliminary data.</text>
</comment>
<keyword evidence="5" id="KW-0862">Zinc</keyword>
<gene>
    <name evidence="12" type="ORF">KSB_02020</name>
</gene>
<evidence type="ECO:0000259" key="10">
    <source>
        <dbReference type="Pfam" id="PF07282"/>
    </source>
</evidence>
<keyword evidence="13" id="KW-1185">Reference proteome</keyword>
<dbReference type="InterPro" id="IPR001959">
    <property type="entry name" value="Transposase"/>
</dbReference>
<dbReference type="PANTHER" id="PTHR30405">
    <property type="entry name" value="TRANSPOSASE"/>
    <property type="match status" value="1"/>
</dbReference>
<dbReference type="InterPro" id="IPR010095">
    <property type="entry name" value="Cas12f1-like_TNB"/>
</dbReference>
<evidence type="ECO:0000313" key="13">
    <source>
        <dbReference type="Proteomes" id="UP000654345"/>
    </source>
</evidence>
<dbReference type="PANTHER" id="PTHR30405:SF25">
    <property type="entry name" value="RNA-GUIDED DNA ENDONUCLEASE INSQ-RELATED"/>
    <property type="match status" value="1"/>
</dbReference>
<accession>A0ABQ3UG81</accession>
<dbReference type="Pfam" id="PF07282">
    <property type="entry name" value="Cas12f1-like_TNB"/>
    <property type="match status" value="1"/>
</dbReference>
<dbReference type="Pfam" id="PF12323">
    <property type="entry name" value="HTH_OrfB_IS605"/>
    <property type="match status" value="1"/>
</dbReference>
<dbReference type="InterPro" id="IPR021027">
    <property type="entry name" value="Transposase_put_HTH"/>
</dbReference>
<feature type="region of interest" description="Disordered" evidence="8">
    <location>
        <begin position="212"/>
        <end position="233"/>
    </location>
</feature>
<dbReference type="EMBL" id="BNJG01000001">
    <property type="protein sequence ID" value="GHO51727.1"/>
    <property type="molecule type" value="Genomic_DNA"/>
</dbReference>
<keyword evidence="6" id="KW-0238">DNA-binding</keyword>
<dbReference type="Proteomes" id="UP000654345">
    <property type="component" value="Unassembled WGS sequence"/>
</dbReference>
<evidence type="ECO:0000256" key="6">
    <source>
        <dbReference type="ARBA" id="ARBA00023125"/>
    </source>
</evidence>
<dbReference type="NCBIfam" id="NF040570">
    <property type="entry name" value="guided_TnpB"/>
    <property type="match status" value="1"/>
</dbReference>
<keyword evidence="4" id="KW-0479">Metal-binding</keyword>
<evidence type="ECO:0000256" key="7">
    <source>
        <dbReference type="ARBA" id="ARBA00023172"/>
    </source>
</evidence>
<feature type="domain" description="Cas12f1-like TNB" evidence="10">
    <location>
        <begin position="308"/>
        <end position="373"/>
    </location>
</feature>
<dbReference type="Pfam" id="PF01385">
    <property type="entry name" value="OrfB_IS605"/>
    <property type="match status" value="1"/>
</dbReference>
<feature type="compositionally biased region" description="Basic residues" evidence="8">
    <location>
        <begin position="219"/>
        <end position="233"/>
    </location>
</feature>
<dbReference type="InterPro" id="IPR051399">
    <property type="entry name" value="RNA-guided_DNA_endo/Transpos"/>
</dbReference>
<organism evidence="12 13">
    <name type="scientific">Ktedonobacter robiniae</name>
    <dbReference type="NCBI Taxonomy" id="2778365"/>
    <lineage>
        <taxon>Bacteria</taxon>
        <taxon>Bacillati</taxon>
        <taxon>Chloroflexota</taxon>
        <taxon>Ktedonobacteria</taxon>
        <taxon>Ktedonobacterales</taxon>
        <taxon>Ktedonobacteraceae</taxon>
        <taxon>Ktedonobacter</taxon>
    </lineage>
</organism>